<feature type="transmembrane region" description="Helical" evidence="6">
    <location>
        <begin position="96"/>
        <end position="115"/>
    </location>
</feature>
<dbReference type="InterPro" id="IPR037185">
    <property type="entry name" value="EmrE-like"/>
</dbReference>
<evidence type="ECO:0000256" key="5">
    <source>
        <dbReference type="ARBA" id="ARBA00023136"/>
    </source>
</evidence>
<accession>A0A2A7UX90</accession>
<feature type="transmembrane region" description="Helical" evidence="6">
    <location>
        <begin position="148"/>
        <end position="168"/>
    </location>
</feature>
<dbReference type="GeneID" id="80802068"/>
<dbReference type="EMBL" id="PDEA01000001">
    <property type="protein sequence ID" value="PEH89857.1"/>
    <property type="molecule type" value="Genomic_DNA"/>
</dbReference>
<name>A0A2A7UX90_COMTR</name>
<dbReference type="SUPFAM" id="SSF103481">
    <property type="entry name" value="Multidrug resistance efflux transporter EmrE"/>
    <property type="match status" value="2"/>
</dbReference>
<dbReference type="InterPro" id="IPR000620">
    <property type="entry name" value="EamA_dom"/>
</dbReference>
<evidence type="ECO:0000259" key="7">
    <source>
        <dbReference type="Pfam" id="PF00892"/>
    </source>
</evidence>
<evidence type="ECO:0000313" key="9">
    <source>
        <dbReference type="Proteomes" id="UP000220246"/>
    </source>
</evidence>
<keyword evidence="5 6" id="KW-0472">Membrane</keyword>
<evidence type="ECO:0000256" key="4">
    <source>
        <dbReference type="ARBA" id="ARBA00022989"/>
    </source>
</evidence>
<dbReference type="PANTHER" id="PTHR32322">
    <property type="entry name" value="INNER MEMBRANE TRANSPORTER"/>
    <property type="match status" value="1"/>
</dbReference>
<comment type="subcellular location">
    <subcellularLocation>
        <location evidence="1">Membrane</location>
        <topology evidence="1">Multi-pass membrane protein</topology>
    </subcellularLocation>
</comment>
<dbReference type="GO" id="GO:0016020">
    <property type="term" value="C:membrane"/>
    <property type="evidence" value="ECO:0007669"/>
    <property type="project" value="UniProtKB-SubCell"/>
</dbReference>
<dbReference type="Pfam" id="PF00892">
    <property type="entry name" value="EamA"/>
    <property type="match status" value="2"/>
</dbReference>
<gene>
    <name evidence="8" type="ORF">CRM82_15705</name>
</gene>
<feature type="transmembrane region" description="Helical" evidence="6">
    <location>
        <begin position="266"/>
        <end position="285"/>
    </location>
</feature>
<dbReference type="PANTHER" id="PTHR32322:SF2">
    <property type="entry name" value="EAMA DOMAIN-CONTAINING PROTEIN"/>
    <property type="match status" value="1"/>
</dbReference>
<feature type="transmembrane region" description="Helical" evidence="6">
    <location>
        <begin position="180"/>
        <end position="199"/>
    </location>
</feature>
<proteinExistence type="inferred from homology"/>
<feature type="domain" description="EamA" evidence="7">
    <location>
        <begin position="14"/>
        <end position="139"/>
    </location>
</feature>
<evidence type="ECO:0000256" key="1">
    <source>
        <dbReference type="ARBA" id="ARBA00004141"/>
    </source>
</evidence>
<organism evidence="8 9">
    <name type="scientific">Comamonas terrigena</name>
    <dbReference type="NCBI Taxonomy" id="32013"/>
    <lineage>
        <taxon>Bacteria</taxon>
        <taxon>Pseudomonadati</taxon>
        <taxon>Pseudomonadota</taxon>
        <taxon>Betaproteobacteria</taxon>
        <taxon>Burkholderiales</taxon>
        <taxon>Comamonadaceae</taxon>
        <taxon>Comamonas</taxon>
    </lineage>
</organism>
<dbReference type="OrthoDB" id="5430053at2"/>
<dbReference type="RefSeq" id="WP_066533144.1">
    <property type="nucleotide sequence ID" value="NZ_PDEA01000001.1"/>
</dbReference>
<dbReference type="AlphaFoldDB" id="A0A2A7UX90"/>
<evidence type="ECO:0000256" key="6">
    <source>
        <dbReference type="SAM" id="Phobius"/>
    </source>
</evidence>
<dbReference type="Proteomes" id="UP000220246">
    <property type="component" value="Unassembled WGS sequence"/>
</dbReference>
<comment type="similarity">
    <text evidence="2">Belongs to the EamA transporter family.</text>
</comment>
<feature type="transmembrane region" description="Helical" evidence="6">
    <location>
        <begin position="241"/>
        <end position="260"/>
    </location>
</feature>
<keyword evidence="9" id="KW-1185">Reference proteome</keyword>
<reference evidence="9" key="1">
    <citation type="submission" date="2017-09" db="EMBL/GenBank/DDBJ databases">
        <title>FDA dAtabase for Regulatory Grade micrObial Sequences (FDA-ARGOS): Supporting development and validation of Infectious Disease Dx tests.</title>
        <authorList>
            <person name="Minogue T."/>
            <person name="Wolcott M."/>
            <person name="Wasieloski L."/>
            <person name="Aguilar W."/>
            <person name="Moore D."/>
            <person name="Tallon L."/>
            <person name="Sadzewicz L."/>
            <person name="Ott S."/>
            <person name="Zhao X."/>
            <person name="Nagaraj S."/>
            <person name="Vavikolanu K."/>
            <person name="Aluvathingal J."/>
            <person name="Nadendla S."/>
            <person name="Sichtig H."/>
        </authorList>
    </citation>
    <scope>NUCLEOTIDE SEQUENCE [LARGE SCALE GENOMIC DNA]</scope>
    <source>
        <strain evidence="9">FDAARGOS_394</strain>
    </source>
</reference>
<feature type="transmembrane region" description="Helical" evidence="6">
    <location>
        <begin position="211"/>
        <end position="229"/>
    </location>
</feature>
<keyword evidence="3 6" id="KW-0812">Transmembrane</keyword>
<dbReference type="STRING" id="1219032.GCA_001515545_00506"/>
<feature type="transmembrane region" description="Helical" evidence="6">
    <location>
        <begin position="70"/>
        <end position="90"/>
    </location>
</feature>
<feature type="transmembrane region" description="Helical" evidence="6">
    <location>
        <begin position="122"/>
        <end position="142"/>
    </location>
</feature>
<comment type="caution">
    <text evidence="8">The sequence shown here is derived from an EMBL/GenBank/DDBJ whole genome shotgun (WGS) entry which is preliminary data.</text>
</comment>
<feature type="domain" description="EamA" evidence="7">
    <location>
        <begin position="149"/>
        <end position="282"/>
    </location>
</feature>
<evidence type="ECO:0000256" key="2">
    <source>
        <dbReference type="ARBA" id="ARBA00007362"/>
    </source>
</evidence>
<keyword evidence="4 6" id="KW-1133">Transmembrane helix</keyword>
<sequence length="290" mass="30612">MPADISPHPWRDALLTACAPVIWGSTYIVTSEFLPPDRPFTAALIRALPAGLLLLLITRQLPHRQHWWRLWVLSALNIGVFQALLFVAAYRLPGGLAAVLGAIQPLLVMLLAWAVDRRAPGVVAVCCAAAGVFGMAVLLLSPQTVFEPIGMAAALLGAVSMATGVWLTRRWQIGLPVLSMTGWQLVLGGLMLAPVAWLADAPLPTLTGVQWAAYAYLSGAGALVAYVLWFRGVACLPSVAVASLGLLSPLTAVVLGWALLSQSMTGASLLGLLVVLASVFGVQWASSRKP</sequence>
<feature type="transmembrane region" description="Helical" evidence="6">
    <location>
        <begin position="40"/>
        <end position="58"/>
    </location>
</feature>
<evidence type="ECO:0000256" key="3">
    <source>
        <dbReference type="ARBA" id="ARBA00022692"/>
    </source>
</evidence>
<evidence type="ECO:0000313" key="8">
    <source>
        <dbReference type="EMBL" id="PEH89857.1"/>
    </source>
</evidence>
<protein>
    <submittedName>
        <fullName evidence="8">EamA family transporter</fullName>
    </submittedName>
</protein>
<dbReference type="InterPro" id="IPR050638">
    <property type="entry name" value="AA-Vitamin_Transporters"/>
</dbReference>